<evidence type="ECO:0000313" key="2">
    <source>
        <dbReference type="Proteomes" id="UP000642819"/>
    </source>
</evidence>
<proteinExistence type="predicted"/>
<evidence type="ECO:0000313" key="1">
    <source>
        <dbReference type="EMBL" id="GHD06139.1"/>
    </source>
</evidence>
<name>A0ABQ3GK17_9MICC</name>
<sequence>MSVTFVPAVRLEVLPAELPLPGEVSGSADAITEHARTARGRYDDAAASWAQLSDGRFITPQAEEVHSAFERLVLPVVQDYESAAGLTTNALVAFQDAIDRLRPSIQDAREQAYVMNAVPPPERDDAFWAQAQNLQARLNGLGEQYAQAVEDCVNALNRAAAQQRSTSWQAGPASMLSMSSTISERAAKHLPEASLFKPYEKDGRLMSAFKGTGLTGAAAHSATWMARKAGVPDDYIDRVHEAASGGKRVSNNETSAMLRSAAKDPTALGFVLRKFPALQKSKTSVKGDQVSMRLQLTDPAGPPRRTGKSSTAMRNAVNKLEDLSQSKAAKFLGPAGLALGAYGNYNQGYNDSLRRNPNATEAEHRKEARLDSAMKTGANLAGSLAGASVGRAAGAALGQVLIPVPGVGMAIGAVAGSLLGGYFGSKLGDTFGDAANESRYEGARIEDQFLAGGKAVLDSVNPFSTTGP</sequence>
<keyword evidence="2" id="KW-1185">Reference proteome</keyword>
<dbReference type="EMBL" id="BMXK01000006">
    <property type="protein sequence ID" value="GHD06139.1"/>
    <property type="molecule type" value="Genomic_DNA"/>
</dbReference>
<dbReference type="RefSeq" id="WP_189349603.1">
    <property type="nucleotide sequence ID" value="NZ_BMXK01000006.1"/>
</dbReference>
<organism evidence="1 2">
    <name type="scientific">Zhihengliuella salsuginis</name>
    <dbReference type="NCBI Taxonomy" id="578222"/>
    <lineage>
        <taxon>Bacteria</taxon>
        <taxon>Bacillati</taxon>
        <taxon>Actinomycetota</taxon>
        <taxon>Actinomycetes</taxon>
        <taxon>Micrococcales</taxon>
        <taxon>Micrococcaceae</taxon>
        <taxon>Zhihengliuella</taxon>
    </lineage>
</organism>
<reference evidence="2" key="1">
    <citation type="journal article" date="2019" name="Int. J. Syst. Evol. Microbiol.">
        <title>The Global Catalogue of Microorganisms (GCM) 10K type strain sequencing project: providing services to taxonomists for standard genome sequencing and annotation.</title>
        <authorList>
            <consortium name="The Broad Institute Genomics Platform"/>
            <consortium name="The Broad Institute Genome Sequencing Center for Infectious Disease"/>
            <person name="Wu L."/>
            <person name="Ma J."/>
        </authorList>
    </citation>
    <scope>NUCLEOTIDE SEQUENCE [LARGE SCALE GENOMIC DNA]</scope>
    <source>
        <strain evidence="2">KCTC 19466</strain>
    </source>
</reference>
<comment type="caution">
    <text evidence="1">The sequence shown here is derived from an EMBL/GenBank/DDBJ whole genome shotgun (WGS) entry which is preliminary data.</text>
</comment>
<protein>
    <submittedName>
        <fullName evidence="1">Uncharacterized protein</fullName>
    </submittedName>
</protein>
<accession>A0ABQ3GK17</accession>
<gene>
    <name evidence="1" type="ORF">GCM10008096_15750</name>
</gene>
<dbReference type="Proteomes" id="UP000642819">
    <property type="component" value="Unassembled WGS sequence"/>
</dbReference>